<dbReference type="Gene3D" id="3.40.630.30">
    <property type="match status" value="1"/>
</dbReference>
<dbReference type="STRING" id="228957.SAMN04488008_103479"/>
<dbReference type="EMBL" id="FNZN01000003">
    <property type="protein sequence ID" value="SEL36643.1"/>
    <property type="molecule type" value="Genomic_DNA"/>
</dbReference>
<sequence>MQQIENSNQEDIEEIFRLYRLASDYQRGKKTVVVWPEFDRTMVNIEVVQDRQFKLLINEEIACVWAITFSDAQIWGENNADAAIYIHRIATNPNFRGHNFVGAIVDWSKTYAVAQQKRYIRLDTLGDNKGLIRHYTGAGFDFIGMFELENVDELPPHYKDGPVCLFQIDLQKG</sequence>
<proteinExistence type="predicted"/>
<evidence type="ECO:0000313" key="3">
    <source>
        <dbReference type="Proteomes" id="UP000198990"/>
    </source>
</evidence>
<dbReference type="InterPro" id="IPR000182">
    <property type="entry name" value="GNAT_dom"/>
</dbReference>
<evidence type="ECO:0000313" key="2">
    <source>
        <dbReference type="EMBL" id="SEL36643.1"/>
    </source>
</evidence>
<protein>
    <submittedName>
        <fullName evidence="2">Acetyltransferase (GNAT) family protein</fullName>
    </submittedName>
</protein>
<keyword evidence="3" id="KW-1185">Reference proteome</keyword>
<dbReference type="GO" id="GO:0016747">
    <property type="term" value="F:acyltransferase activity, transferring groups other than amino-acyl groups"/>
    <property type="evidence" value="ECO:0007669"/>
    <property type="project" value="InterPro"/>
</dbReference>
<organism evidence="2 3">
    <name type="scientific">Maribacter orientalis</name>
    <dbReference type="NCBI Taxonomy" id="228957"/>
    <lineage>
        <taxon>Bacteria</taxon>
        <taxon>Pseudomonadati</taxon>
        <taxon>Bacteroidota</taxon>
        <taxon>Flavobacteriia</taxon>
        <taxon>Flavobacteriales</taxon>
        <taxon>Flavobacteriaceae</taxon>
        <taxon>Maribacter</taxon>
    </lineage>
</organism>
<dbReference type="Proteomes" id="UP000198990">
    <property type="component" value="Unassembled WGS sequence"/>
</dbReference>
<gene>
    <name evidence="2" type="ORF">SAMN04488008_103479</name>
</gene>
<dbReference type="Pfam" id="PF00583">
    <property type="entry name" value="Acetyltransf_1"/>
    <property type="match status" value="1"/>
</dbReference>
<reference evidence="3" key="1">
    <citation type="submission" date="2016-10" db="EMBL/GenBank/DDBJ databases">
        <authorList>
            <person name="Varghese N."/>
            <person name="Submissions S."/>
        </authorList>
    </citation>
    <scope>NUCLEOTIDE SEQUENCE [LARGE SCALE GENOMIC DNA]</scope>
    <source>
        <strain evidence="3">DSM 16471</strain>
    </source>
</reference>
<feature type="domain" description="N-acetyltransferase" evidence="1">
    <location>
        <begin position="2"/>
        <end position="161"/>
    </location>
</feature>
<dbReference type="RefSeq" id="WP_091623275.1">
    <property type="nucleotide sequence ID" value="NZ_FNZN01000003.1"/>
</dbReference>
<name>A0A1H7PLI2_9FLAO</name>
<keyword evidence="2" id="KW-0808">Transferase</keyword>
<dbReference type="SUPFAM" id="SSF55729">
    <property type="entry name" value="Acyl-CoA N-acyltransferases (Nat)"/>
    <property type="match status" value="1"/>
</dbReference>
<dbReference type="OrthoDB" id="758560at2"/>
<dbReference type="PROSITE" id="PS51186">
    <property type="entry name" value="GNAT"/>
    <property type="match status" value="1"/>
</dbReference>
<evidence type="ECO:0000259" key="1">
    <source>
        <dbReference type="PROSITE" id="PS51186"/>
    </source>
</evidence>
<accession>A0A1H7PLI2</accession>
<dbReference type="AlphaFoldDB" id="A0A1H7PLI2"/>
<dbReference type="InterPro" id="IPR016181">
    <property type="entry name" value="Acyl_CoA_acyltransferase"/>
</dbReference>